<dbReference type="GO" id="GO:0051117">
    <property type="term" value="F:ATPase binding"/>
    <property type="evidence" value="ECO:0007669"/>
    <property type="project" value="TreeGrafter"/>
</dbReference>
<proteinExistence type="inferred from homology"/>
<organism evidence="7 8">
    <name type="scientific">Amycolatopsis jiangsuensis</name>
    <dbReference type="NCBI Taxonomy" id="1181879"/>
    <lineage>
        <taxon>Bacteria</taxon>
        <taxon>Bacillati</taxon>
        <taxon>Actinomycetota</taxon>
        <taxon>Actinomycetes</taxon>
        <taxon>Pseudonocardiales</taxon>
        <taxon>Pseudonocardiaceae</taxon>
        <taxon>Amycolatopsis</taxon>
    </lineage>
</organism>
<dbReference type="CDD" id="cd07017">
    <property type="entry name" value="S14_ClpP_2"/>
    <property type="match status" value="1"/>
</dbReference>
<keyword evidence="8" id="KW-1185">Reference proteome</keyword>
<keyword evidence="5" id="KW-0720">Serine protease</keyword>
<accession>A0A840IZY2</accession>
<dbReference type="GO" id="GO:0004176">
    <property type="term" value="F:ATP-dependent peptidase activity"/>
    <property type="evidence" value="ECO:0007669"/>
    <property type="project" value="InterPro"/>
</dbReference>
<dbReference type="PANTHER" id="PTHR10381">
    <property type="entry name" value="ATP-DEPENDENT CLP PROTEASE PROTEOLYTIC SUBUNIT"/>
    <property type="match status" value="1"/>
</dbReference>
<evidence type="ECO:0000256" key="1">
    <source>
        <dbReference type="ARBA" id="ARBA00007039"/>
    </source>
</evidence>
<evidence type="ECO:0000256" key="2">
    <source>
        <dbReference type="ARBA" id="ARBA00022490"/>
    </source>
</evidence>
<comment type="similarity">
    <text evidence="1 6">Belongs to the peptidase S14 family.</text>
</comment>
<gene>
    <name evidence="7" type="ORF">BJY18_005711</name>
</gene>
<dbReference type="GO" id="GO:0009368">
    <property type="term" value="C:endopeptidase Clp complex"/>
    <property type="evidence" value="ECO:0007669"/>
    <property type="project" value="TreeGrafter"/>
</dbReference>
<dbReference type="InterPro" id="IPR023562">
    <property type="entry name" value="ClpP/TepA"/>
</dbReference>
<keyword evidence="4 7" id="KW-0378">Hydrolase</keyword>
<dbReference type="SUPFAM" id="SSF52096">
    <property type="entry name" value="ClpP/crotonase"/>
    <property type="match status" value="1"/>
</dbReference>
<dbReference type="GO" id="GO:0004252">
    <property type="term" value="F:serine-type endopeptidase activity"/>
    <property type="evidence" value="ECO:0007669"/>
    <property type="project" value="InterPro"/>
</dbReference>
<keyword evidence="2" id="KW-0963">Cytoplasm</keyword>
<keyword evidence="3 7" id="KW-0645">Protease</keyword>
<dbReference type="AlphaFoldDB" id="A0A840IZY2"/>
<name>A0A840IZY2_9PSEU</name>
<dbReference type="PANTHER" id="PTHR10381:SF70">
    <property type="entry name" value="ATP-DEPENDENT CLP PROTEASE PROTEOLYTIC SUBUNIT"/>
    <property type="match status" value="1"/>
</dbReference>
<dbReference type="GO" id="GO:0006515">
    <property type="term" value="P:protein quality control for misfolded or incompletely synthesized proteins"/>
    <property type="evidence" value="ECO:0007669"/>
    <property type="project" value="TreeGrafter"/>
</dbReference>
<evidence type="ECO:0000256" key="6">
    <source>
        <dbReference type="RuleBase" id="RU003567"/>
    </source>
</evidence>
<dbReference type="EMBL" id="JACHMG010000001">
    <property type="protein sequence ID" value="MBB4688226.1"/>
    <property type="molecule type" value="Genomic_DNA"/>
</dbReference>
<comment type="caution">
    <text evidence="7">The sequence shown here is derived from an EMBL/GenBank/DDBJ whole genome shotgun (WGS) entry which is preliminary data.</text>
</comment>
<evidence type="ECO:0000313" key="8">
    <source>
        <dbReference type="Proteomes" id="UP000581769"/>
    </source>
</evidence>
<sequence>MSGKASLYSQALHKLMSDMLEDRTIVISGELDRSVSTVVVSQLLLLNATDPHAAIRLYIDSAAGSLPSGFAICDTIDWITPEVSTWAIGAVGSVATLVLCSGAAGKRYALPGTDIVLRHPARDEGAEPITPPAATYHRWIGEMTHLLAERTGKHPNTISSDLRSRHHLAPTDSVAYGLVDHVATRGKFAPQGN</sequence>
<evidence type="ECO:0000256" key="3">
    <source>
        <dbReference type="ARBA" id="ARBA00022670"/>
    </source>
</evidence>
<dbReference type="PRINTS" id="PR00127">
    <property type="entry name" value="CLPPROTEASEP"/>
</dbReference>
<dbReference type="Gene3D" id="3.90.226.10">
    <property type="entry name" value="2-enoyl-CoA Hydratase, Chain A, domain 1"/>
    <property type="match status" value="1"/>
</dbReference>
<dbReference type="Pfam" id="PF00574">
    <property type="entry name" value="CLP_protease"/>
    <property type="match status" value="1"/>
</dbReference>
<dbReference type="RefSeq" id="WP_184782947.1">
    <property type="nucleotide sequence ID" value="NZ_JACHMG010000001.1"/>
</dbReference>
<evidence type="ECO:0000256" key="4">
    <source>
        <dbReference type="ARBA" id="ARBA00022801"/>
    </source>
</evidence>
<dbReference type="InterPro" id="IPR001907">
    <property type="entry name" value="ClpP"/>
</dbReference>
<protein>
    <recommendedName>
        <fullName evidence="6">ATP-dependent Clp protease proteolytic subunit</fullName>
    </recommendedName>
</protein>
<evidence type="ECO:0000256" key="5">
    <source>
        <dbReference type="ARBA" id="ARBA00022825"/>
    </source>
</evidence>
<reference evidence="7 8" key="1">
    <citation type="submission" date="2020-08" db="EMBL/GenBank/DDBJ databases">
        <title>Sequencing the genomes of 1000 actinobacteria strains.</title>
        <authorList>
            <person name="Klenk H.-P."/>
        </authorList>
    </citation>
    <scope>NUCLEOTIDE SEQUENCE [LARGE SCALE GENOMIC DNA]</scope>
    <source>
        <strain evidence="7 8">DSM 45859</strain>
    </source>
</reference>
<evidence type="ECO:0000313" key="7">
    <source>
        <dbReference type="EMBL" id="MBB4688226.1"/>
    </source>
</evidence>
<dbReference type="Proteomes" id="UP000581769">
    <property type="component" value="Unassembled WGS sequence"/>
</dbReference>
<dbReference type="InterPro" id="IPR029045">
    <property type="entry name" value="ClpP/crotonase-like_dom_sf"/>
</dbReference>